<feature type="compositionally biased region" description="Basic and acidic residues" evidence="1">
    <location>
        <begin position="284"/>
        <end position="293"/>
    </location>
</feature>
<feature type="region of interest" description="Disordered" evidence="1">
    <location>
        <begin position="590"/>
        <end position="614"/>
    </location>
</feature>
<evidence type="ECO:0000313" key="4">
    <source>
        <dbReference type="WBParaSite" id="HPLM_0001609601-mRNA-1"/>
    </source>
</evidence>
<evidence type="ECO:0000313" key="3">
    <source>
        <dbReference type="Proteomes" id="UP000268014"/>
    </source>
</evidence>
<feature type="compositionally biased region" description="Basic and acidic residues" evidence="1">
    <location>
        <begin position="461"/>
        <end position="474"/>
    </location>
</feature>
<protein>
    <submittedName>
        <fullName evidence="4">Rab_eff_C domain-containing protein</fullName>
    </submittedName>
</protein>
<organism evidence="4">
    <name type="scientific">Haemonchus placei</name>
    <name type="common">Barber's pole worm</name>
    <dbReference type="NCBI Taxonomy" id="6290"/>
    <lineage>
        <taxon>Eukaryota</taxon>
        <taxon>Metazoa</taxon>
        <taxon>Ecdysozoa</taxon>
        <taxon>Nematoda</taxon>
        <taxon>Chromadorea</taxon>
        <taxon>Rhabditida</taxon>
        <taxon>Rhabditina</taxon>
        <taxon>Rhabditomorpha</taxon>
        <taxon>Strongyloidea</taxon>
        <taxon>Trichostrongylidae</taxon>
        <taxon>Haemonchus</taxon>
    </lineage>
</organism>
<feature type="compositionally biased region" description="Basic and acidic residues" evidence="1">
    <location>
        <begin position="410"/>
        <end position="430"/>
    </location>
</feature>
<reference evidence="4" key="1">
    <citation type="submission" date="2016-04" db="UniProtKB">
        <authorList>
            <consortium name="WormBaseParasite"/>
        </authorList>
    </citation>
    <scope>IDENTIFICATION</scope>
</reference>
<feature type="region of interest" description="Disordered" evidence="1">
    <location>
        <begin position="107"/>
        <end position="157"/>
    </location>
</feature>
<dbReference type="EMBL" id="UZAF01019269">
    <property type="protein sequence ID" value="VDO58787.1"/>
    <property type="molecule type" value="Genomic_DNA"/>
</dbReference>
<proteinExistence type="predicted"/>
<feature type="region of interest" description="Disordered" evidence="1">
    <location>
        <begin position="720"/>
        <end position="803"/>
    </location>
</feature>
<dbReference type="WBParaSite" id="HPLM_0001609601-mRNA-1">
    <property type="protein sequence ID" value="HPLM_0001609601-mRNA-1"/>
    <property type="gene ID" value="HPLM_0001609601"/>
</dbReference>
<feature type="region of interest" description="Disordered" evidence="1">
    <location>
        <begin position="211"/>
        <end position="263"/>
    </location>
</feature>
<feature type="compositionally biased region" description="Basic and acidic residues" evidence="1">
    <location>
        <begin position="390"/>
        <end position="399"/>
    </location>
</feature>
<feature type="region of interest" description="Disordered" evidence="1">
    <location>
        <begin position="284"/>
        <end position="329"/>
    </location>
</feature>
<feature type="compositionally biased region" description="Basic and acidic residues" evidence="1">
    <location>
        <begin position="794"/>
        <end position="803"/>
    </location>
</feature>
<accession>A0A158QQX4</accession>
<feature type="region of interest" description="Disordered" evidence="1">
    <location>
        <begin position="356"/>
        <end position="578"/>
    </location>
</feature>
<feature type="compositionally biased region" description="Polar residues" evidence="1">
    <location>
        <begin position="222"/>
        <end position="245"/>
    </location>
</feature>
<evidence type="ECO:0000313" key="2">
    <source>
        <dbReference type="EMBL" id="VDO58787.1"/>
    </source>
</evidence>
<feature type="compositionally biased region" description="Acidic residues" evidence="1">
    <location>
        <begin position="479"/>
        <end position="489"/>
    </location>
</feature>
<feature type="compositionally biased region" description="Low complexity" evidence="1">
    <location>
        <begin position="125"/>
        <end position="148"/>
    </location>
</feature>
<feature type="compositionally biased region" description="Polar residues" evidence="1">
    <location>
        <begin position="547"/>
        <end position="571"/>
    </location>
</feature>
<dbReference type="STRING" id="6290.A0A158QQX4"/>
<reference evidence="2 3" key="2">
    <citation type="submission" date="2018-11" db="EMBL/GenBank/DDBJ databases">
        <authorList>
            <consortium name="Pathogen Informatics"/>
        </authorList>
    </citation>
    <scope>NUCLEOTIDE SEQUENCE [LARGE SCALE GENOMIC DNA]</scope>
    <source>
        <strain evidence="2 3">MHpl1</strain>
    </source>
</reference>
<feature type="compositionally biased region" description="Basic and acidic residues" evidence="1">
    <location>
        <begin position="515"/>
        <end position="528"/>
    </location>
</feature>
<evidence type="ECO:0000256" key="1">
    <source>
        <dbReference type="SAM" id="MobiDB-lite"/>
    </source>
</evidence>
<dbReference type="AlphaFoldDB" id="A0A158QQX4"/>
<feature type="compositionally biased region" description="Basic and acidic residues" evidence="1">
    <location>
        <begin position="850"/>
        <end position="877"/>
    </location>
</feature>
<feature type="region of interest" description="Disordered" evidence="1">
    <location>
        <begin position="829"/>
        <end position="888"/>
    </location>
</feature>
<feature type="compositionally biased region" description="Acidic residues" evidence="1">
    <location>
        <begin position="759"/>
        <end position="774"/>
    </location>
</feature>
<feature type="region of interest" description="Disordered" evidence="1">
    <location>
        <begin position="681"/>
        <end position="704"/>
    </location>
</feature>
<feature type="compositionally biased region" description="Low complexity" evidence="1">
    <location>
        <begin position="307"/>
        <end position="323"/>
    </location>
</feature>
<gene>
    <name evidence="2" type="ORF">HPLM_LOCUS16088</name>
</gene>
<dbReference type="OMA" id="SHAYTTH"/>
<dbReference type="OrthoDB" id="5872155at2759"/>
<dbReference type="Proteomes" id="UP000268014">
    <property type="component" value="Unassembled WGS sequence"/>
</dbReference>
<sequence length="1196" mass="130361">MEGLSEEERLKIQAVMACAELDAAATAVASAGPSAAVTPLSYAQSAQIVSGMEGLSEEERLKIQAVMACAELDAAATAVASAGPSAAVTPLSDIPTAVDSFAKTARERIMGPAQEPRLKQDREPSIPTRSDSTPSRSPSSISMRSDVSLPPMDGLSEKERAHIEAVMASAERDSMMSMEPQPPSEMMIPPGLEDLSEEERRQILAVMAAAGAEALEPPQPQIRRSGSATVLRPSPSTSSIASKVQQPERPHTSMGQVPSDEFEVPGLEGLSAAERERILAVMESAKRDAEESRASPVEPLPPPPQPTTTIAAPTPEIAPSISPSIPPGLEELSAEEKDKIMAVMESGVIEERAAAVPSLPSPPQPTFETPSEPIPEPAVIPRTSSVPKISPEREGRRSFDQMVRSPSEFSLKDIAEGGAERRRAAEDRIDSVISLASEDEHEDRGMPTSQAIESFGALPETLRDSQIRKEKPSRLAEQALEESPEEDLPGVDLSHLSPSEREQIRAVMRMAQMDDPGRREAAQREQYDKPSVTTKPDAPAGDKKPRQTSMTSSSELGSPTRESGYGTTSTSYDHELGDFATKTERMYDVLEDASEVREGAHSRNDSRADDRREDFDFTYSDARFSGLNDENYEADRYKVSLHDEKGISVDAVEMDEDDMYRSQRTDWSGGRPRMWTTVFEGDESEQPSDDVFLQQSPTEADGGSGYALKEIEFDTGVVPSSKALPRTSSIPWTPMGIETPIRVTPATPEITVTVHDDRMDSEDEESGSEDDDEYPDKVVVAPIAPTPSYEEVEQERQRQEQYGKEVLQQIQAFGEAADDEFDVQWAKSTLQRSKEKRDVAEPTSDVSLISKDKDDTLSKQKHDTPLEISKDEERKNPFLESPEDEDVSVDMEEVDVNRAAQYYQSHSLFCHRPGPVYTIPEDANECDGTIENSESRMIAREKKRQAARSVANSIIGMYGQPTAIITRVTTTTTTAPSTSTYTIISLGSGAYMLSPSSHTIINTVSDIPASISASIDKTMADIESLLDSVYTSQKSQPNLLYYDQKSFQQQPVPVSTSAGVTTSTPTTTTADEIATTSTATSDSSLTAFSLSRPLGSTLESVMAHPETMDHDISPRGLKRSPGMIITSDVFGGAKIHKVEPTESKTATTATTTTATTRTEVPAVDTFNSELPNTFDELKSSYKWLREISEVIFINYL</sequence>
<name>A0A158QQX4_HAEPC</name>
<keyword evidence="3" id="KW-1185">Reference proteome</keyword>